<proteinExistence type="predicted"/>
<dbReference type="GO" id="GO:0006508">
    <property type="term" value="P:proteolysis"/>
    <property type="evidence" value="ECO:0007669"/>
    <property type="project" value="UniProtKB-KW"/>
</dbReference>
<organism evidence="1 2">
    <name type="scientific">Rhodovulum sulfidophilum</name>
    <name type="common">Rhodobacter sulfidophilus</name>
    <dbReference type="NCBI Taxonomy" id="35806"/>
    <lineage>
        <taxon>Bacteria</taxon>
        <taxon>Pseudomonadati</taxon>
        <taxon>Pseudomonadota</taxon>
        <taxon>Alphaproteobacteria</taxon>
        <taxon>Rhodobacterales</taxon>
        <taxon>Paracoccaceae</taxon>
        <taxon>Rhodovulum</taxon>
    </lineage>
</organism>
<dbReference type="KEGG" id="rsu:NHU_01587"/>
<sequence length="78" mass="8435">MPLHSKIAGATGAEGMCRKADCTLGCSSAEASPSRFSRYFQADRAEDIRPYGQRLAAVGGTSRGWQELCQSERDPARI</sequence>
<dbReference type="AlphaFoldDB" id="A0A0D6B1L5"/>
<evidence type="ECO:0000313" key="2">
    <source>
        <dbReference type="Proteomes" id="UP000064912"/>
    </source>
</evidence>
<reference evidence="1 2" key="1">
    <citation type="submission" date="2015-02" db="EMBL/GenBank/DDBJ databases">
        <title>Genome sequene of Rhodovulum sulfidophilum DSM 2351.</title>
        <authorList>
            <person name="Nagao N."/>
        </authorList>
    </citation>
    <scope>NUCLEOTIDE SEQUENCE [LARGE SCALE GENOMIC DNA]</scope>
    <source>
        <strain evidence="1 2">DSM 2351</strain>
    </source>
</reference>
<gene>
    <name evidence="1" type="ORF">NHU_01587</name>
</gene>
<dbReference type="Proteomes" id="UP000064912">
    <property type="component" value="Chromosome"/>
</dbReference>
<name>A0A0D6B1L5_RHOSU</name>
<evidence type="ECO:0000313" key="1">
    <source>
        <dbReference type="EMBL" id="BAQ68745.1"/>
    </source>
</evidence>
<dbReference type="EMBL" id="AP014800">
    <property type="protein sequence ID" value="BAQ68745.1"/>
    <property type="molecule type" value="Genomic_DNA"/>
</dbReference>
<keyword evidence="1" id="KW-0645">Protease</keyword>
<protein>
    <submittedName>
        <fullName evidence="1">Probable exported protease</fullName>
    </submittedName>
</protein>
<keyword evidence="1" id="KW-0378">Hydrolase</keyword>
<accession>A0A0D6B1L5</accession>
<dbReference type="GO" id="GO:0008233">
    <property type="term" value="F:peptidase activity"/>
    <property type="evidence" value="ECO:0007669"/>
    <property type="project" value="UniProtKB-KW"/>
</dbReference>